<proteinExistence type="predicted"/>
<evidence type="ECO:0000313" key="1">
    <source>
        <dbReference type="EMBL" id="AFT74489.1"/>
    </source>
</evidence>
<evidence type="ECO:0000313" key="2">
    <source>
        <dbReference type="Proteomes" id="UP000006296"/>
    </source>
</evidence>
<dbReference type="Proteomes" id="UP000006296">
    <property type="component" value="Chromosome"/>
</dbReference>
<dbReference type="AlphaFoldDB" id="A0AB32ZYH0"/>
<name>A0AB32ZYH0_ALTME</name>
<protein>
    <recommendedName>
        <fullName evidence="3">PilZ domain-containing protein</fullName>
    </recommendedName>
</protein>
<organism evidence="1 2">
    <name type="scientific">Alteromonas macleodii (strain English Channel 673)</name>
    <dbReference type="NCBI Taxonomy" id="1004788"/>
    <lineage>
        <taxon>Bacteria</taxon>
        <taxon>Pseudomonadati</taxon>
        <taxon>Pseudomonadota</taxon>
        <taxon>Gammaproteobacteria</taxon>
        <taxon>Alteromonadales</taxon>
        <taxon>Alteromonadaceae</taxon>
        <taxon>Alteromonas/Salinimonas group</taxon>
        <taxon>Alteromonas</taxon>
    </lineage>
</organism>
<accession>A0AB32ZYH0</accession>
<reference evidence="2" key="1">
    <citation type="journal article" date="2012" name="Sci. Rep.">
        <title>Genomes of surface isolates of Alteromonas macleodii: the life of a widespread marine opportunistic copiotroph.</title>
        <authorList>
            <person name="Lopez-Perez M."/>
            <person name="Gonzaga A."/>
            <person name="Martin-Cuadrado A.B."/>
            <person name="Onyshchenko O."/>
            <person name="Ghavidel A."/>
            <person name="Ghai R."/>
            <person name="Rodriguez-Valera F."/>
        </authorList>
    </citation>
    <scope>NUCLEOTIDE SEQUENCE [LARGE SCALE GENOMIC DNA]</scope>
    <source>
        <strain evidence="2">English Channel 673</strain>
    </source>
</reference>
<gene>
    <name evidence="1" type="ordered locus">AMEC673_08975</name>
</gene>
<evidence type="ECO:0008006" key="3">
    <source>
        <dbReference type="Google" id="ProtNLM"/>
    </source>
</evidence>
<dbReference type="EMBL" id="CP003844">
    <property type="protein sequence ID" value="AFT74489.1"/>
    <property type="molecule type" value="Genomic_DNA"/>
</dbReference>
<dbReference type="KEGG" id="amg:AMEC673_08975"/>
<dbReference type="RefSeq" id="WP_014976464.1">
    <property type="nucleotide sequence ID" value="NC_018678.1"/>
</dbReference>
<sequence length="93" mass="10341">MNAYNTAFKKRVDKASLAMTHLIKQGCAITGLSIQDTSTVINILPPRDKRVKGTLISITGTHTGRCHMMATRLYGCTVQWHLTNEEPQQELNA</sequence>